<evidence type="ECO:0000313" key="1">
    <source>
        <dbReference type="EMBL" id="EKR55351.1"/>
    </source>
</evidence>
<comment type="caution">
    <text evidence="1">The sequence shown here is derived from an EMBL/GenBank/DDBJ whole genome shotgun (WGS) entry which is preliminary data.</text>
</comment>
<organism evidence="1 2">
    <name type="scientific">Leptospira interrogans str. UI 12758</name>
    <dbReference type="NCBI Taxonomy" id="1049938"/>
    <lineage>
        <taxon>Bacteria</taxon>
        <taxon>Pseudomonadati</taxon>
        <taxon>Spirochaetota</taxon>
        <taxon>Spirochaetia</taxon>
        <taxon>Leptospirales</taxon>
        <taxon>Leptospiraceae</taxon>
        <taxon>Leptospira</taxon>
    </lineage>
</organism>
<sequence length="39" mass="4743">MESDFFESVGTTAEFRCKRKIPNCQKNKKRHNLWELSHF</sequence>
<gene>
    <name evidence="1" type="ORF">LEP1GSC105_3649</name>
</gene>
<dbReference type="EMBL" id="AHNR02000030">
    <property type="protein sequence ID" value="EKR55351.1"/>
    <property type="molecule type" value="Genomic_DNA"/>
</dbReference>
<name>A0A0E2DI82_LEPIR</name>
<proteinExistence type="predicted"/>
<reference evidence="1 2" key="1">
    <citation type="submission" date="2012-10" db="EMBL/GenBank/DDBJ databases">
        <authorList>
            <person name="Harkins D.M."/>
            <person name="Durkin A.S."/>
            <person name="Brinkac L.M."/>
            <person name="Haft D.H."/>
            <person name="Selengut J.D."/>
            <person name="Sanka R."/>
            <person name="DePew J."/>
            <person name="Purushe J."/>
            <person name="Chanthongthip A."/>
            <person name="Lattana O."/>
            <person name="Phetsouvanh R."/>
            <person name="Newton P.N."/>
            <person name="Vinetz J.M."/>
            <person name="Sutton G.G."/>
            <person name="Nierman W.C."/>
            <person name="Fouts D.E."/>
        </authorList>
    </citation>
    <scope>NUCLEOTIDE SEQUENCE [LARGE SCALE GENOMIC DNA]</scope>
    <source>
        <strain evidence="1 2">UI 12758</strain>
    </source>
</reference>
<protein>
    <submittedName>
        <fullName evidence="1">Uncharacterized protein</fullName>
    </submittedName>
</protein>
<accession>A0A0E2DI82</accession>
<dbReference type="Proteomes" id="UP000001340">
    <property type="component" value="Unassembled WGS sequence"/>
</dbReference>
<dbReference type="AlphaFoldDB" id="A0A0E2DI82"/>
<evidence type="ECO:0000313" key="2">
    <source>
        <dbReference type="Proteomes" id="UP000001340"/>
    </source>
</evidence>